<feature type="compositionally biased region" description="Basic residues" evidence="1">
    <location>
        <begin position="1"/>
        <end position="17"/>
    </location>
</feature>
<proteinExistence type="predicted"/>
<dbReference type="Proteomes" id="UP000887013">
    <property type="component" value="Unassembled WGS sequence"/>
</dbReference>
<organism evidence="2 3">
    <name type="scientific">Nephila pilipes</name>
    <name type="common">Giant wood spider</name>
    <name type="synonym">Nephila maculata</name>
    <dbReference type="NCBI Taxonomy" id="299642"/>
    <lineage>
        <taxon>Eukaryota</taxon>
        <taxon>Metazoa</taxon>
        <taxon>Ecdysozoa</taxon>
        <taxon>Arthropoda</taxon>
        <taxon>Chelicerata</taxon>
        <taxon>Arachnida</taxon>
        <taxon>Araneae</taxon>
        <taxon>Araneomorphae</taxon>
        <taxon>Entelegynae</taxon>
        <taxon>Araneoidea</taxon>
        <taxon>Nephilidae</taxon>
        <taxon>Nephila</taxon>
    </lineage>
</organism>
<comment type="caution">
    <text evidence="2">The sequence shown here is derived from an EMBL/GenBank/DDBJ whole genome shotgun (WGS) entry which is preliminary data.</text>
</comment>
<accession>A0A8X6PNL2</accession>
<feature type="region of interest" description="Disordered" evidence="1">
    <location>
        <begin position="1"/>
        <end position="32"/>
    </location>
</feature>
<sequence length="32" mass="4008">SAQLWRRWRWKRRKKPSRKSDLVLNPKVATKM</sequence>
<keyword evidence="3" id="KW-1185">Reference proteome</keyword>
<evidence type="ECO:0000256" key="1">
    <source>
        <dbReference type="SAM" id="MobiDB-lite"/>
    </source>
</evidence>
<reference evidence="2" key="1">
    <citation type="submission" date="2020-08" db="EMBL/GenBank/DDBJ databases">
        <title>Multicomponent nature underlies the extraordinary mechanical properties of spider dragline silk.</title>
        <authorList>
            <person name="Kono N."/>
            <person name="Nakamura H."/>
            <person name="Mori M."/>
            <person name="Yoshida Y."/>
            <person name="Ohtoshi R."/>
            <person name="Malay A.D."/>
            <person name="Moran D.A.P."/>
            <person name="Tomita M."/>
            <person name="Numata K."/>
            <person name="Arakawa K."/>
        </authorList>
    </citation>
    <scope>NUCLEOTIDE SEQUENCE</scope>
</reference>
<evidence type="ECO:0000313" key="3">
    <source>
        <dbReference type="Proteomes" id="UP000887013"/>
    </source>
</evidence>
<name>A0A8X6PNL2_NEPPI</name>
<dbReference type="EMBL" id="BMAW01117985">
    <property type="protein sequence ID" value="GFT77722.1"/>
    <property type="molecule type" value="Genomic_DNA"/>
</dbReference>
<dbReference type="AlphaFoldDB" id="A0A8X6PNL2"/>
<protein>
    <submittedName>
        <fullName evidence="2">Uncharacterized protein</fullName>
    </submittedName>
</protein>
<feature type="non-terminal residue" evidence="2">
    <location>
        <position position="1"/>
    </location>
</feature>
<gene>
    <name evidence="2" type="ORF">NPIL_269501</name>
</gene>
<evidence type="ECO:0000313" key="2">
    <source>
        <dbReference type="EMBL" id="GFT77722.1"/>
    </source>
</evidence>